<dbReference type="Proteomes" id="UP001367676">
    <property type="component" value="Unassembled WGS sequence"/>
</dbReference>
<accession>A0AAN9TEZ2</accession>
<evidence type="ECO:0000313" key="1">
    <source>
        <dbReference type="EMBL" id="KAK7588099.1"/>
    </source>
</evidence>
<reference evidence="1 2" key="1">
    <citation type="submission" date="2024-03" db="EMBL/GenBank/DDBJ databases">
        <title>Adaptation during the transition from Ophiocordyceps entomopathogen to insect associate is accompanied by gene loss and intensified selection.</title>
        <authorList>
            <person name="Ward C.M."/>
            <person name="Onetto C.A."/>
            <person name="Borneman A.R."/>
        </authorList>
    </citation>
    <scope>NUCLEOTIDE SEQUENCE [LARGE SCALE GENOMIC DNA]</scope>
    <source>
        <strain evidence="1">AWRI1</strain>
        <tissue evidence="1">Single Adult Female</tissue>
    </source>
</reference>
<sequence length="124" mass="14516">MTEEHSLSMEKFAEKLEHDINENIFSTAVRDSLKTPQKQLTLSKRMRTFLKTQQKSVVSLLSMLDNTIFQAMLPQRAEQLFSQWASEYYWIIFHRARGAILMKLRIRATNEANVGRSRRALSQP</sequence>
<organism evidence="1 2">
    <name type="scientific">Parthenolecanium corni</name>
    <dbReference type="NCBI Taxonomy" id="536013"/>
    <lineage>
        <taxon>Eukaryota</taxon>
        <taxon>Metazoa</taxon>
        <taxon>Ecdysozoa</taxon>
        <taxon>Arthropoda</taxon>
        <taxon>Hexapoda</taxon>
        <taxon>Insecta</taxon>
        <taxon>Pterygota</taxon>
        <taxon>Neoptera</taxon>
        <taxon>Paraneoptera</taxon>
        <taxon>Hemiptera</taxon>
        <taxon>Sternorrhyncha</taxon>
        <taxon>Coccoidea</taxon>
        <taxon>Coccidae</taxon>
        <taxon>Parthenolecanium</taxon>
    </lineage>
</organism>
<dbReference type="AlphaFoldDB" id="A0AAN9TEZ2"/>
<keyword evidence="2" id="KW-1185">Reference proteome</keyword>
<gene>
    <name evidence="1" type="ORF">V9T40_005344</name>
</gene>
<name>A0AAN9TEZ2_9HEMI</name>
<evidence type="ECO:0000313" key="2">
    <source>
        <dbReference type="Proteomes" id="UP001367676"/>
    </source>
</evidence>
<protein>
    <submittedName>
        <fullName evidence="1">Uncharacterized protein</fullName>
    </submittedName>
</protein>
<proteinExistence type="predicted"/>
<dbReference type="EMBL" id="JBBCAQ010000023">
    <property type="protein sequence ID" value="KAK7588099.1"/>
    <property type="molecule type" value="Genomic_DNA"/>
</dbReference>
<comment type="caution">
    <text evidence="1">The sequence shown here is derived from an EMBL/GenBank/DDBJ whole genome shotgun (WGS) entry which is preliminary data.</text>
</comment>